<dbReference type="PANTHER" id="PTHR11220">
    <property type="entry name" value="HEME-BINDING PROTEIN-RELATED"/>
    <property type="match status" value="1"/>
</dbReference>
<dbReference type="OrthoDB" id="6424451at2759"/>
<dbReference type="AlphaFoldDB" id="A8HRW0"/>
<dbReference type="GeneID" id="5719064"/>
<dbReference type="HOGENOM" id="CLU_068699_0_0_1"/>
<sequence length="235" mass="24598">MSSIFGSITVETPKYTVLKTLGTSGAELRKYAPQVRAEVTYDMPEAAPIMDGLNNPFRSLAGFIFGNNTARSGAGNEKVAMTAPVVMQQPAASGASGASEKIAMTAPVVMQQPAGAEGGEAAGTKQRVMAFIMPSKYHSPEDLPAPKDPRVRLVAVPERTFAALTFRGGMSAAVAARREAELRAAAAAEGVALNSDKGQVQFGAFNPPWCLRWFKTNEVLIPVAEEAAGAAAGKQ</sequence>
<dbReference type="InterPro" id="IPR011256">
    <property type="entry name" value="Reg_factor_effector_dom_sf"/>
</dbReference>
<dbReference type="RefSeq" id="XP_001693693.1">
    <property type="nucleotide sequence ID" value="XM_001693641.2"/>
</dbReference>
<name>A8HRW0_CHLRE</name>
<dbReference type="EMBL" id="CM008974">
    <property type="protein sequence ID" value="PNW73640.1"/>
    <property type="molecule type" value="Genomic_DNA"/>
</dbReference>
<gene>
    <name evidence="2" type="ORF">CHLRE_13g566850v5</name>
</gene>
<dbReference type="FunCoup" id="A8HRW0">
    <property type="interactions" value="7"/>
</dbReference>
<dbReference type="PANTHER" id="PTHR11220:SF58">
    <property type="entry name" value="SOUL HEME-BINDING FAMILY PROTEIN"/>
    <property type="match status" value="1"/>
</dbReference>
<dbReference type="PaxDb" id="3055-EDP08947"/>
<accession>A8HRW0</accession>
<organism evidence="2 3">
    <name type="scientific">Chlamydomonas reinhardtii</name>
    <name type="common">Chlamydomonas smithii</name>
    <dbReference type="NCBI Taxonomy" id="3055"/>
    <lineage>
        <taxon>Eukaryota</taxon>
        <taxon>Viridiplantae</taxon>
        <taxon>Chlorophyta</taxon>
        <taxon>core chlorophytes</taxon>
        <taxon>Chlorophyceae</taxon>
        <taxon>CS clade</taxon>
        <taxon>Chlamydomonadales</taxon>
        <taxon>Chlamydomonadaceae</taxon>
        <taxon>Chlamydomonas</taxon>
    </lineage>
</organism>
<reference evidence="2 3" key="1">
    <citation type="journal article" date="2007" name="Science">
        <title>The Chlamydomonas genome reveals the evolution of key animal and plant functions.</title>
        <authorList>
            <person name="Merchant S.S."/>
            <person name="Prochnik S.E."/>
            <person name="Vallon O."/>
            <person name="Harris E.H."/>
            <person name="Karpowicz S.J."/>
            <person name="Witman G.B."/>
            <person name="Terry A."/>
            <person name="Salamov A."/>
            <person name="Fritz-Laylin L.K."/>
            <person name="Marechal-Drouard L."/>
            <person name="Marshall W.F."/>
            <person name="Qu L.H."/>
            <person name="Nelson D.R."/>
            <person name="Sanderfoot A.A."/>
            <person name="Spalding M.H."/>
            <person name="Kapitonov V.V."/>
            <person name="Ren Q."/>
            <person name="Ferris P."/>
            <person name="Lindquist E."/>
            <person name="Shapiro H."/>
            <person name="Lucas S.M."/>
            <person name="Grimwood J."/>
            <person name="Schmutz J."/>
            <person name="Cardol P."/>
            <person name="Cerutti H."/>
            <person name="Chanfreau G."/>
            <person name="Chen C.L."/>
            <person name="Cognat V."/>
            <person name="Croft M.T."/>
            <person name="Dent R."/>
            <person name="Dutcher S."/>
            <person name="Fernandez E."/>
            <person name="Fukuzawa H."/>
            <person name="Gonzalez-Ballester D."/>
            <person name="Gonzalez-Halphen D."/>
            <person name="Hallmann A."/>
            <person name="Hanikenne M."/>
            <person name="Hippler M."/>
            <person name="Inwood W."/>
            <person name="Jabbari K."/>
            <person name="Kalanon M."/>
            <person name="Kuras R."/>
            <person name="Lefebvre P.A."/>
            <person name="Lemaire S.D."/>
            <person name="Lobanov A.V."/>
            <person name="Lohr M."/>
            <person name="Manuell A."/>
            <person name="Meier I."/>
            <person name="Mets L."/>
            <person name="Mittag M."/>
            <person name="Mittelmeier T."/>
            <person name="Moroney J.V."/>
            <person name="Moseley J."/>
            <person name="Napoli C."/>
            <person name="Nedelcu A.M."/>
            <person name="Niyogi K."/>
            <person name="Novoselov S.V."/>
            <person name="Paulsen I.T."/>
            <person name="Pazour G."/>
            <person name="Purton S."/>
            <person name="Ral J.P."/>
            <person name="Riano-Pachon D.M."/>
            <person name="Riekhof W."/>
            <person name="Rymarquis L."/>
            <person name="Schroda M."/>
            <person name="Stern D."/>
            <person name="Umen J."/>
            <person name="Willows R."/>
            <person name="Wilson N."/>
            <person name="Zimmer S.L."/>
            <person name="Allmer J."/>
            <person name="Balk J."/>
            <person name="Bisova K."/>
            <person name="Chen C.J."/>
            <person name="Elias M."/>
            <person name="Gendler K."/>
            <person name="Hauser C."/>
            <person name="Lamb M.R."/>
            <person name="Ledford H."/>
            <person name="Long J.C."/>
            <person name="Minagawa J."/>
            <person name="Page M.D."/>
            <person name="Pan J."/>
            <person name="Pootakham W."/>
            <person name="Roje S."/>
            <person name="Rose A."/>
            <person name="Stahlberg E."/>
            <person name="Terauchi A.M."/>
            <person name="Yang P."/>
            <person name="Ball S."/>
            <person name="Bowler C."/>
            <person name="Dieckmann C.L."/>
            <person name="Gladyshev V.N."/>
            <person name="Green P."/>
            <person name="Jorgensen R."/>
            <person name="Mayfield S."/>
            <person name="Mueller-Roeber B."/>
            <person name="Rajamani S."/>
            <person name="Sayre R.T."/>
            <person name="Brokstein P."/>
            <person name="Dubchak I."/>
            <person name="Goodstein D."/>
            <person name="Hornick L."/>
            <person name="Huang Y.W."/>
            <person name="Jhaveri J."/>
            <person name="Luo Y."/>
            <person name="Martinez D."/>
            <person name="Ngau W.C."/>
            <person name="Otillar B."/>
            <person name="Poliakov A."/>
            <person name="Porter A."/>
            <person name="Szajkowski L."/>
            <person name="Werner G."/>
            <person name="Zhou K."/>
            <person name="Grigoriev I.V."/>
            <person name="Rokhsar D.S."/>
            <person name="Grossman A.R."/>
        </authorList>
    </citation>
    <scope>NUCLEOTIDE SEQUENCE [LARGE SCALE GENOMIC DNA]</scope>
    <source>
        <strain evidence="3">CC-503</strain>
    </source>
</reference>
<dbReference type="Gramene" id="PNW73640">
    <property type="protein sequence ID" value="PNW73640"/>
    <property type="gene ID" value="CHLRE_13g566850v5"/>
</dbReference>
<proteinExistence type="inferred from homology"/>
<comment type="similarity">
    <text evidence="1">Belongs to the HEBP family.</text>
</comment>
<dbReference type="Proteomes" id="UP000006906">
    <property type="component" value="Chromosome 13"/>
</dbReference>
<dbReference type="InterPro" id="IPR006917">
    <property type="entry name" value="SOUL_heme-bd"/>
</dbReference>
<evidence type="ECO:0000256" key="1">
    <source>
        <dbReference type="ARBA" id="ARBA00009817"/>
    </source>
</evidence>
<evidence type="ECO:0000313" key="2">
    <source>
        <dbReference type="EMBL" id="PNW73640.1"/>
    </source>
</evidence>
<dbReference type="InParanoid" id="A8HRW0"/>
<dbReference type="Gene3D" id="3.20.80.10">
    <property type="entry name" value="Regulatory factor, effector binding domain"/>
    <property type="match status" value="2"/>
</dbReference>
<keyword evidence="3" id="KW-1185">Reference proteome</keyword>
<evidence type="ECO:0000313" key="3">
    <source>
        <dbReference type="Proteomes" id="UP000006906"/>
    </source>
</evidence>
<dbReference type="Pfam" id="PF04832">
    <property type="entry name" value="SOUL"/>
    <property type="match status" value="2"/>
</dbReference>
<dbReference type="OMA" id="MTTPVEC"/>
<protein>
    <submittedName>
        <fullName evidence="2">Uncharacterized protein</fullName>
    </submittedName>
</protein>
<dbReference type="STRING" id="3055.A8HRW0"/>
<dbReference type="SUPFAM" id="SSF55136">
    <property type="entry name" value="Probable bacterial effector-binding domain"/>
    <property type="match status" value="2"/>
</dbReference>
<dbReference type="KEGG" id="cre:CHLRE_13g566850v5"/>
<dbReference type="eggNOG" id="ENOG502QU4S">
    <property type="taxonomic scope" value="Eukaryota"/>
</dbReference>